<feature type="region of interest" description="Disordered" evidence="4">
    <location>
        <begin position="404"/>
        <end position="423"/>
    </location>
</feature>
<dbReference type="SUPFAM" id="SSF53254">
    <property type="entry name" value="Phosphoglycerate mutase-like"/>
    <property type="match status" value="1"/>
</dbReference>
<evidence type="ECO:0000256" key="2">
    <source>
        <dbReference type="ARBA" id="ARBA00023180"/>
    </source>
</evidence>
<reference evidence="6 7" key="1">
    <citation type="submission" date="2017-04" db="EMBL/GenBank/DDBJ databases">
        <title>Genome sequencing of [Candida] sorbophila.</title>
        <authorList>
            <person name="Ahn J.O."/>
        </authorList>
    </citation>
    <scope>NUCLEOTIDE SEQUENCE [LARGE SCALE GENOMIC DNA]</scope>
    <source>
        <strain evidence="6 7">DS02</strain>
    </source>
</reference>
<dbReference type="PIRSF" id="PIRSF000894">
    <property type="entry name" value="Acid_phosphatase"/>
    <property type="match status" value="1"/>
</dbReference>
<dbReference type="PANTHER" id="PTHR20963">
    <property type="entry name" value="MULTIPLE INOSITOL POLYPHOSPHATE PHOSPHATASE-RELATED"/>
    <property type="match status" value="1"/>
</dbReference>
<keyword evidence="1" id="KW-0378">Hydrolase</keyword>
<dbReference type="Gene3D" id="3.40.50.1240">
    <property type="entry name" value="Phosphoglycerate mutase-like"/>
    <property type="match status" value="1"/>
</dbReference>
<proteinExistence type="predicted"/>
<dbReference type="CDD" id="cd07061">
    <property type="entry name" value="HP_HAP_like"/>
    <property type="match status" value="1"/>
</dbReference>
<evidence type="ECO:0000313" key="6">
    <source>
        <dbReference type="EMBL" id="PRT54564.1"/>
    </source>
</evidence>
<gene>
    <name evidence="6" type="ORF">B9G98_02184</name>
</gene>
<dbReference type="AlphaFoldDB" id="A0A2T0FHU4"/>
<comment type="caution">
    <text evidence="6">The sequence shown here is derived from an EMBL/GenBank/DDBJ whole genome shotgun (WGS) entry which is preliminary data.</text>
</comment>
<dbReference type="GO" id="GO:0009277">
    <property type="term" value="C:fungal-type cell wall"/>
    <property type="evidence" value="ECO:0007669"/>
    <property type="project" value="TreeGrafter"/>
</dbReference>
<evidence type="ECO:0000256" key="4">
    <source>
        <dbReference type="SAM" id="MobiDB-lite"/>
    </source>
</evidence>
<keyword evidence="7" id="KW-1185">Reference proteome</keyword>
<evidence type="ECO:0000256" key="1">
    <source>
        <dbReference type="ARBA" id="ARBA00022801"/>
    </source>
</evidence>
<dbReference type="OrthoDB" id="6509975at2759"/>
<feature type="chain" id="PRO_5015636100" evidence="5">
    <location>
        <begin position="18"/>
        <end position="507"/>
    </location>
</feature>
<keyword evidence="3" id="KW-1015">Disulfide bond</keyword>
<dbReference type="EMBL" id="NDIQ01000021">
    <property type="protein sequence ID" value="PRT54564.1"/>
    <property type="molecule type" value="Genomic_DNA"/>
</dbReference>
<dbReference type="InterPro" id="IPR000560">
    <property type="entry name" value="His_Pase_clade-2"/>
</dbReference>
<dbReference type="GO" id="GO:0003993">
    <property type="term" value="F:acid phosphatase activity"/>
    <property type="evidence" value="ECO:0007669"/>
    <property type="project" value="TreeGrafter"/>
</dbReference>
<keyword evidence="5" id="KW-0732">Signal</keyword>
<dbReference type="InterPro" id="IPR016274">
    <property type="entry name" value="Histidine_acid_Pase_euk"/>
</dbReference>
<dbReference type="InterPro" id="IPR029033">
    <property type="entry name" value="His_PPase_superfam"/>
</dbReference>
<feature type="compositionally biased region" description="Low complexity" evidence="4">
    <location>
        <begin position="410"/>
        <end position="423"/>
    </location>
</feature>
<keyword evidence="2" id="KW-0325">Glycoprotein</keyword>
<dbReference type="Pfam" id="PF00328">
    <property type="entry name" value="His_Phos_2"/>
    <property type="match status" value="1"/>
</dbReference>
<evidence type="ECO:0000256" key="3">
    <source>
        <dbReference type="PIRSR" id="PIRSR000894-2"/>
    </source>
</evidence>
<accession>A0A2T0FHU4</accession>
<feature type="disulfide bond" evidence="3">
    <location>
        <begin position="64"/>
        <end position="376"/>
    </location>
</feature>
<dbReference type="STRING" id="45607.A0A2T0FHU4"/>
<dbReference type="PANTHER" id="PTHR20963:SF18">
    <property type="entry name" value="ACID PHOSPHATASE PHO11-RELATED"/>
    <property type="match status" value="1"/>
</dbReference>
<evidence type="ECO:0000313" key="7">
    <source>
        <dbReference type="Proteomes" id="UP000238350"/>
    </source>
</evidence>
<dbReference type="Proteomes" id="UP000238350">
    <property type="component" value="Unassembled WGS sequence"/>
</dbReference>
<organism evidence="6 7">
    <name type="scientific">Wickerhamiella sorbophila</name>
    <dbReference type="NCBI Taxonomy" id="45607"/>
    <lineage>
        <taxon>Eukaryota</taxon>
        <taxon>Fungi</taxon>
        <taxon>Dikarya</taxon>
        <taxon>Ascomycota</taxon>
        <taxon>Saccharomycotina</taxon>
        <taxon>Dipodascomycetes</taxon>
        <taxon>Dipodascales</taxon>
        <taxon>Trichomonascaceae</taxon>
        <taxon>Wickerhamiella</taxon>
    </lineage>
</organism>
<dbReference type="RefSeq" id="XP_024664509.1">
    <property type="nucleotide sequence ID" value="XM_024808741.1"/>
</dbReference>
<sequence length="507" mass="54224">MYQQLLLAAAIMTGAEAAYGRTFSGSAAYPQTQDEFNPLKYTGTLGPYTQRSGVGISTDAPAGCKVEQVVLFARHGAHYPTSDAIDQQKDVLKKITKDAPKSGFSGSLSFLNNYEYFLSEPGYANLEIPSGPYSGLAGSYQFGAEFAGKYGNLWDSETLPIFSDNAVSGLESARAFGQGLLAFNYSTSAAVNTYTLDACSSGKLTKCSIKTNTTNGLPENNLRYPAFEVAALRLSKENRLNLTADDVFDLLSLASSEVAAKGSSPWVDVFTTDEWIAFEYAMDAFTDCYYGSQSPRALALGAVFANATAELLKNGPEQLPLALVFGQGSELTGLLAALGLATPSERLDPKKISFSNFRVSDVAPMGARFVIERLNCQAPGLSENTDLITSLNCTSPMYLNGTLNNATYPNNTNTQSGSSNSTQSGDGTFVRFILNDAVIPWHECYDGPGFTCALDNFLDIASDKVQGAAFKKVCGADPTALSIFNDYSSATTLNTDTQPVPYQGQQN</sequence>
<evidence type="ECO:0000256" key="5">
    <source>
        <dbReference type="SAM" id="SignalP"/>
    </source>
</evidence>
<dbReference type="GeneID" id="36515932"/>
<protein>
    <submittedName>
        <fullName evidence="6">3-phytase B</fullName>
    </submittedName>
</protein>
<name>A0A2T0FHU4_9ASCO</name>
<feature type="signal peptide" evidence="5">
    <location>
        <begin position="1"/>
        <end position="17"/>
    </location>
</feature>